<evidence type="ECO:0000313" key="2">
    <source>
        <dbReference type="Proteomes" id="UP000590740"/>
    </source>
</evidence>
<dbReference type="Proteomes" id="UP000590740">
    <property type="component" value="Unassembled WGS sequence"/>
</dbReference>
<organism evidence="1 2">
    <name type="scientific">Prosthecobacter vanneervenii</name>
    <dbReference type="NCBI Taxonomy" id="48466"/>
    <lineage>
        <taxon>Bacteria</taxon>
        <taxon>Pseudomonadati</taxon>
        <taxon>Verrucomicrobiota</taxon>
        <taxon>Verrucomicrobiia</taxon>
        <taxon>Verrucomicrobiales</taxon>
        <taxon>Verrucomicrobiaceae</taxon>
        <taxon>Prosthecobacter</taxon>
    </lineage>
</organism>
<accession>A0A7W8DKN3</accession>
<gene>
    <name evidence="1" type="ORF">HNQ65_002798</name>
</gene>
<comment type="caution">
    <text evidence="1">The sequence shown here is derived from an EMBL/GenBank/DDBJ whole genome shotgun (WGS) entry which is preliminary data.</text>
</comment>
<name>A0A7W8DKN3_9BACT</name>
<sequence>MKTVIWCTSLFACGLLGGVLYSYRPLLMPAGPSAAFSRWQEAASGGRMEPQTREKLLLQMAQGDAPRAWQVLTKSGVKPRLTEMELVAREWGRQDGHGAAAFGQAIEDPIERHAFLSVALACWFGSQPQVFLEWLKTQPDRERIVGDMSYLEYGKVIKPEVASLDALVALYAGGQEQRAQIRNLVSHVWQRGGQKEAVLAWLRRQPKFEQCDYAWSSIATDLAPTDARAAAALAVEVASPKIRRGLTSTAAAWMAKADASAALAYAESLPDEESRDAAWRSVLGTWLKNDPAGALGYVRQHLDTITTDKVRTVLGNEPAIAVDVIGLVRLMKGTEESRDAVLSSIMTQWKDYSREDMSRWLASPDAAWMPPEALKRYRKMAEQPWPFSAGNQTIQGRRVWISG</sequence>
<protein>
    <submittedName>
        <fullName evidence="1">Uncharacterized protein</fullName>
    </submittedName>
</protein>
<reference evidence="1 2" key="1">
    <citation type="submission" date="2020-08" db="EMBL/GenBank/DDBJ databases">
        <title>Genomic Encyclopedia of Type Strains, Phase IV (KMG-IV): sequencing the most valuable type-strain genomes for metagenomic binning, comparative biology and taxonomic classification.</title>
        <authorList>
            <person name="Goeker M."/>
        </authorList>
    </citation>
    <scope>NUCLEOTIDE SEQUENCE [LARGE SCALE GENOMIC DNA]</scope>
    <source>
        <strain evidence="1 2">DSM 12252</strain>
    </source>
</reference>
<keyword evidence="2" id="KW-1185">Reference proteome</keyword>
<proteinExistence type="predicted"/>
<dbReference type="RefSeq" id="WP_184340127.1">
    <property type="nucleotide sequence ID" value="NZ_JACHIG010000005.1"/>
</dbReference>
<dbReference type="AlphaFoldDB" id="A0A7W8DKN3"/>
<evidence type="ECO:0000313" key="1">
    <source>
        <dbReference type="EMBL" id="MBB5033215.1"/>
    </source>
</evidence>
<dbReference type="EMBL" id="JACHIG010000005">
    <property type="protein sequence ID" value="MBB5033215.1"/>
    <property type="molecule type" value="Genomic_DNA"/>
</dbReference>